<organism evidence="6 7">
    <name type="scientific">Catalinimonas alkaloidigena</name>
    <dbReference type="NCBI Taxonomy" id="1075417"/>
    <lineage>
        <taxon>Bacteria</taxon>
        <taxon>Pseudomonadati</taxon>
        <taxon>Bacteroidota</taxon>
        <taxon>Cytophagia</taxon>
        <taxon>Cytophagales</taxon>
        <taxon>Catalimonadaceae</taxon>
        <taxon>Catalinimonas</taxon>
    </lineage>
</organism>
<feature type="active site" description="Proton acceptor" evidence="4">
    <location>
        <position position="150"/>
    </location>
</feature>
<keyword evidence="3 4" id="KW-0443">Lipid metabolism</keyword>
<keyword evidence="2 4" id="KW-0442">Lipid degradation</keyword>
<gene>
    <name evidence="6" type="ORF">SAMN05421823_104421</name>
</gene>
<keyword evidence="1 4" id="KW-0378">Hydrolase</keyword>
<dbReference type="PANTHER" id="PTHR14226:SF78">
    <property type="entry name" value="SLR0060 PROTEIN"/>
    <property type="match status" value="1"/>
</dbReference>
<feature type="short sequence motif" description="GXGXXG" evidence="4">
    <location>
        <begin position="9"/>
        <end position="14"/>
    </location>
</feature>
<name>A0A1G9HFR5_9BACT</name>
<dbReference type="SUPFAM" id="SSF52151">
    <property type="entry name" value="FabD/lysophospholipase-like"/>
    <property type="match status" value="1"/>
</dbReference>
<feature type="short sequence motif" description="GXSXG" evidence="4">
    <location>
        <begin position="36"/>
        <end position="40"/>
    </location>
</feature>
<dbReference type="EMBL" id="FNFO01000004">
    <property type="protein sequence ID" value="SDL11709.1"/>
    <property type="molecule type" value="Genomic_DNA"/>
</dbReference>
<protein>
    <submittedName>
        <fullName evidence="6">NTE family protein</fullName>
    </submittedName>
</protein>
<reference evidence="6 7" key="1">
    <citation type="submission" date="2016-10" db="EMBL/GenBank/DDBJ databases">
        <authorList>
            <person name="de Groot N.N."/>
        </authorList>
    </citation>
    <scope>NUCLEOTIDE SEQUENCE [LARGE SCALE GENOMIC DNA]</scope>
    <source>
        <strain evidence="6 7">DSM 25186</strain>
    </source>
</reference>
<evidence type="ECO:0000256" key="2">
    <source>
        <dbReference type="ARBA" id="ARBA00022963"/>
    </source>
</evidence>
<dbReference type="PROSITE" id="PS51635">
    <property type="entry name" value="PNPLA"/>
    <property type="match status" value="1"/>
</dbReference>
<dbReference type="InterPro" id="IPR016035">
    <property type="entry name" value="Acyl_Trfase/lysoPLipase"/>
</dbReference>
<proteinExistence type="predicted"/>
<feature type="active site" description="Nucleophile" evidence="4">
    <location>
        <position position="38"/>
    </location>
</feature>
<dbReference type="AlphaFoldDB" id="A0A1G9HFR5"/>
<dbReference type="Proteomes" id="UP000198510">
    <property type="component" value="Unassembled WGS sequence"/>
</dbReference>
<evidence type="ECO:0000313" key="7">
    <source>
        <dbReference type="Proteomes" id="UP000198510"/>
    </source>
</evidence>
<dbReference type="STRING" id="1075417.SAMN05421823_104421"/>
<dbReference type="Gene3D" id="3.40.1090.10">
    <property type="entry name" value="Cytosolic phospholipase A2 catalytic domain"/>
    <property type="match status" value="2"/>
</dbReference>
<evidence type="ECO:0000256" key="1">
    <source>
        <dbReference type="ARBA" id="ARBA00022801"/>
    </source>
</evidence>
<dbReference type="CDD" id="cd07205">
    <property type="entry name" value="Pat_PNPLA6_PNPLA7_NTE1_like"/>
    <property type="match status" value="1"/>
</dbReference>
<feature type="short sequence motif" description="DGA/G" evidence="4">
    <location>
        <begin position="150"/>
        <end position="152"/>
    </location>
</feature>
<dbReference type="OrthoDB" id="9770965at2"/>
<evidence type="ECO:0000256" key="3">
    <source>
        <dbReference type="ARBA" id="ARBA00023098"/>
    </source>
</evidence>
<feature type="domain" description="PNPLA" evidence="5">
    <location>
        <begin position="5"/>
        <end position="163"/>
    </location>
</feature>
<dbReference type="RefSeq" id="WP_089682512.1">
    <property type="nucleotide sequence ID" value="NZ_FNFO01000004.1"/>
</dbReference>
<dbReference type="GO" id="GO:0016042">
    <property type="term" value="P:lipid catabolic process"/>
    <property type="evidence" value="ECO:0007669"/>
    <property type="project" value="UniProtKB-UniRule"/>
</dbReference>
<evidence type="ECO:0000259" key="5">
    <source>
        <dbReference type="PROSITE" id="PS51635"/>
    </source>
</evidence>
<keyword evidence="7" id="KW-1185">Reference proteome</keyword>
<evidence type="ECO:0000256" key="4">
    <source>
        <dbReference type="PROSITE-ProRule" id="PRU01161"/>
    </source>
</evidence>
<dbReference type="PANTHER" id="PTHR14226">
    <property type="entry name" value="NEUROPATHY TARGET ESTERASE/SWISS CHEESE D.MELANOGASTER"/>
    <property type="match status" value="1"/>
</dbReference>
<dbReference type="InterPro" id="IPR050301">
    <property type="entry name" value="NTE"/>
</dbReference>
<dbReference type="Pfam" id="PF01734">
    <property type="entry name" value="Patatin"/>
    <property type="match status" value="1"/>
</dbReference>
<dbReference type="GO" id="GO:0016787">
    <property type="term" value="F:hydrolase activity"/>
    <property type="evidence" value="ECO:0007669"/>
    <property type="project" value="UniProtKB-UniRule"/>
</dbReference>
<dbReference type="InterPro" id="IPR002641">
    <property type="entry name" value="PNPLA_dom"/>
</dbReference>
<sequence length="255" mass="27966">MKIGIALSGGGARGIAHLGVLKALEENGIRPHMITGTSAGALAGAFYAAGLSPEQILSIITQTSFLRALRPATNLRGLLRIDLIQAVFRRQMPVDTFEELNTKLIVATTDLTYGELVYFSSGELLRPVTASTCIPGLFAPIEINGHCLIDGGVLNNMPVEPLVGHSDFIIGVHTNCYPERPEIRSLRSTMERAFQLAINDNVRERIPLCNLFIEPPELSKFTIFDLKRAQEIFDIGYEYTKSLPALEMIGRRLAS</sequence>
<evidence type="ECO:0000313" key="6">
    <source>
        <dbReference type="EMBL" id="SDL11709.1"/>
    </source>
</evidence>
<accession>A0A1G9HFR5</accession>